<feature type="region of interest" description="Disordered" evidence="1">
    <location>
        <begin position="41"/>
        <end position="63"/>
    </location>
</feature>
<sequence>LLTRGSSFYFPTSRVLHEIEVEGPGKRDGPQPRFTRYPLQHQAPRQHLYNTGNKYSPPPTARNAGKVAEVIPENVQEEQLVNSAGLDAAAVAAMSKGEEFPTVDASLTGGHENVVS</sequence>
<name>A0A183ES57_9BILA</name>
<proteinExistence type="predicted"/>
<reference evidence="2" key="1">
    <citation type="submission" date="2016-06" db="UniProtKB">
        <authorList>
            <consortium name="WormBaseParasite"/>
        </authorList>
    </citation>
    <scope>IDENTIFICATION</scope>
</reference>
<evidence type="ECO:0000313" key="2">
    <source>
        <dbReference type="WBParaSite" id="GPUH_0002382801-mRNA-1"/>
    </source>
</evidence>
<dbReference type="AlphaFoldDB" id="A0A183ES57"/>
<accession>A0A183ES57</accession>
<evidence type="ECO:0000256" key="1">
    <source>
        <dbReference type="SAM" id="MobiDB-lite"/>
    </source>
</evidence>
<organism evidence="2">
    <name type="scientific">Gongylonema pulchrum</name>
    <dbReference type="NCBI Taxonomy" id="637853"/>
    <lineage>
        <taxon>Eukaryota</taxon>
        <taxon>Metazoa</taxon>
        <taxon>Ecdysozoa</taxon>
        <taxon>Nematoda</taxon>
        <taxon>Chromadorea</taxon>
        <taxon>Rhabditida</taxon>
        <taxon>Spirurina</taxon>
        <taxon>Spiruromorpha</taxon>
        <taxon>Spiruroidea</taxon>
        <taxon>Gongylonematidae</taxon>
        <taxon>Gongylonema</taxon>
    </lineage>
</organism>
<protein>
    <submittedName>
        <fullName evidence="2">ZM domain-containing protein</fullName>
    </submittedName>
</protein>
<dbReference type="WBParaSite" id="GPUH_0002382801-mRNA-1">
    <property type="protein sequence ID" value="GPUH_0002382801-mRNA-1"/>
    <property type="gene ID" value="GPUH_0002382801"/>
</dbReference>